<dbReference type="InterPro" id="IPR052985">
    <property type="entry name" value="CoA-trans_III_biosynth/detox"/>
</dbReference>
<comment type="caution">
    <text evidence="2">The sequence shown here is derived from an EMBL/GenBank/DDBJ whole genome shotgun (WGS) entry which is preliminary data.</text>
</comment>
<dbReference type="InterPro" id="IPR003673">
    <property type="entry name" value="CoA-Trfase_fam_III"/>
</dbReference>
<keyword evidence="3" id="KW-1185">Reference proteome</keyword>
<dbReference type="Gene3D" id="3.40.50.10540">
    <property type="entry name" value="Crotonobetainyl-coa:carnitine coa-transferase, domain 1"/>
    <property type="match status" value="1"/>
</dbReference>
<evidence type="ECO:0000313" key="2">
    <source>
        <dbReference type="EMBL" id="KAH8690556.1"/>
    </source>
</evidence>
<dbReference type="Pfam" id="PF02515">
    <property type="entry name" value="CoA_transf_3"/>
    <property type="match status" value="1"/>
</dbReference>
<evidence type="ECO:0000313" key="3">
    <source>
        <dbReference type="Proteomes" id="UP001201262"/>
    </source>
</evidence>
<sequence length="568" mass="64151">MSSYSVPAESRRVLKNAILDHPSHQDLPPECRDMLDLVKFEGHDEPRMAINWRFAESVSALKGLEAILLNVLLSRKYGLTHQEVVINTDHAQLFLMSCLIQEVNPAAPDSPIMPTELRELNSKYSQYFPSWDLHQQVSSLYRKAVTNIYQCRDGRFFHLHASLNPDPSLRALGLPRDRPELDSNEAAWPPFVSKMAEKDATEWDHILADEFRQASTICFAPGEYGKTEQGKAHAGIGLYQIHYYPDSLQKPGWWQKTESTSVRRPLAGLKVVDLTRIVAGPSIGRGLAELGASVMRVTGPHIADFSGLHPDLNWGKWNCHLDLRTEADQARFRDLVLGADVIINGYRPGVLDKYGAGFEDIFKLGRERGRGFIYVRECCFGWVGPWSHRAGWQPISDACSGVSIGFGRAMGNNEAVTPVLPNSDYCTGIAGTCATLQALMSQEQQGGSYLIDTALNYYNSWLVEQVGEYSPDVWEEVWTRNGRRVFRHFHSMNYTLPHYMEMFQKEGMFNLDFFEMRETKALGLKIRTVKPVLRFPKGTVELGYNVGTRGNGVDQPYWPDDLATEIVQ</sequence>
<dbReference type="PANTHER" id="PTHR48229:SF2">
    <property type="entry name" value="CAIB_BAIF FAMILY PROTEIN"/>
    <property type="match status" value="1"/>
</dbReference>
<dbReference type="GeneID" id="70242393"/>
<protein>
    <submittedName>
        <fullName evidence="2">Alpha-methylacyl-CoA racemase</fullName>
    </submittedName>
</protein>
<dbReference type="PANTHER" id="PTHR48229">
    <property type="entry name" value="CAIB/BAIF FAMILY ENZYME (AFU_ORTHOLOGUE AFUA_1G05360)-RELATED"/>
    <property type="match status" value="1"/>
</dbReference>
<name>A0AAD4KKX1_9EURO</name>
<dbReference type="SUPFAM" id="SSF89796">
    <property type="entry name" value="CoA-transferase family III (CaiB/BaiF)"/>
    <property type="match status" value="2"/>
</dbReference>
<dbReference type="GO" id="GO:0003824">
    <property type="term" value="F:catalytic activity"/>
    <property type="evidence" value="ECO:0007669"/>
    <property type="project" value="InterPro"/>
</dbReference>
<dbReference type="AlphaFoldDB" id="A0AAD4KKX1"/>
<dbReference type="RefSeq" id="XP_046066752.1">
    <property type="nucleotide sequence ID" value="XM_046212106.1"/>
</dbReference>
<comment type="similarity">
    <text evidence="1">Belongs to the CoA-transferase III family.</text>
</comment>
<proteinExistence type="inferred from homology"/>
<dbReference type="EMBL" id="JAJTJA010000013">
    <property type="protein sequence ID" value="KAH8690556.1"/>
    <property type="molecule type" value="Genomic_DNA"/>
</dbReference>
<evidence type="ECO:0000256" key="1">
    <source>
        <dbReference type="ARBA" id="ARBA00008383"/>
    </source>
</evidence>
<gene>
    <name evidence="2" type="ORF">BGW36DRAFT_305926</name>
</gene>
<dbReference type="InterPro" id="IPR023606">
    <property type="entry name" value="CoA-Trfase_III_dom_1_sf"/>
</dbReference>
<dbReference type="Proteomes" id="UP001201262">
    <property type="component" value="Unassembled WGS sequence"/>
</dbReference>
<reference evidence="2" key="1">
    <citation type="submission" date="2021-12" db="EMBL/GenBank/DDBJ databases">
        <title>Convergent genome expansion in fungi linked to evolution of root-endophyte symbiosis.</title>
        <authorList>
            <consortium name="DOE Joint Genome Institute"/>
            <person name="Ke Y.-H."/>
            <person name="Bonito G."/>
            <person name="Liao H.-L."/>
            <person name="Looney B."/>
            <person name="Rojas-Flechas A."/>
            <person name="Nash J."/>
            <person name="Hameed K."/>
            <person name="Schadt C."/>
            <person name="Martin F."/>
            <person name="Crous P.W."/>
            <person name="Miettinen O."/>
            <person name="Magnuson J.K."/>
            <person name="Labbe J."/>
            <person name="Jacobson D."/>
            <person name="Doktycz M.J."/>
            <person name="Veneault-Fourrey C."/>
            <person name="Kuo A."/>
            <person name="Mondo S."/>
            <person name="Calhoun S."/>
            <person name="Riley R."/>
            <person name="Ohm R."/>
            <person name="LaButti K."/>
            <person name="Andreopoulos B."/>
            <person name="Pangilinan J."/>
            <person name="Nolan M."/>
            <person name="Tritt A."/>
            <person name="Clum A."/>
            <person name="Lipzen A."/>
            <person name="Daum C."/>
            <person name="Barry K."/>
            <person name="Grigoriev I.V."/>
            <person name="Vilgalys R."/>
        </authorList>
    </citation>
    <scope>NUCLEOTIDE SEQUENCE</scope>
    <source>
        <strain evidence="2">PMI_201</strain>
    </source>
</reference>
<organism evidence="2 3">
    <name type="scientific">Talaromyces proteolyticus</name>
    <dbReference type="NCBI Taxonomy" id="1131652"/>
    <lineage>
        <taxon>Eukaryota</taxon>
        <taxon>Fungi</taxon>
        <taxon>Dikarya</taxon>
        <taxon>Ascomycota</taxon>
        <taxon>Pezizomycotina</taxon>
        <taxon>Eurotiomycetes</taxon>
        <taxon>Eurotiomycetidae</taxon>
        <taxon>Eurotiales</taxon>
        <taxon>Trichocomaceae</taxon>
        <taxon>Talaromyces</taxon>
        <taxon>Talaromyces sect. Bacilispori</taxon>
    </lineage>
</organism>
<accession>A0AAD4KKX1</accession>